<feature type="region of interest" description="Disordered" evidence="1">
    <location>
        <begin position="1"/>
        <end position="51"/>
    </location>
</feature>
<feature type="domain" description="ZP" evidence="2">
    <location>
        <begin position="1"/>
        <end position="185"/>
    </location>
</feature>
<dbReference type="PANTHER" id="PTHR47327">
    <property type="entry name" value="FI18240P1-RELATED"/>
    <property type="match status" value="1"/>
</dbReference>
<dbReference type="InterPro" id="IPR001507">
    <property type="entry name" value="ZP_dom"/>
</dbReference>
<feature type="compositionally biased region" description="Low complexity" evidence="1">
    <location>
        <begin position="1"/>
        <end position="29"/>
    </location>
</feature>
<name>A0A0M3HQ46_ASCLU</name>
<sequence>MKSTTTTTASATITTTAAAPQTAATSALTKEALTSSATKSSKESPTSGASMIEAQHKTPKEAVMFDIFHNGQPVEAVVVGSRIALSFTPFYAIPPNYMSISGCQVEPIGSLYEWEREPLAIIKDGCQADHVGLVCPPQRTDYGISVTVESFRYQTTAQVQYTCLIRICPFAPCPVMTCPSVEGCSTNDPISRTFGLRAKRHLTIEEIRAALAANPDLQRQIRLTNYLGTSERSSAETQQQLIALGGDHIVKKRLVVVNSEDQLRYYVRTGDVPNGR</sequence>
<keyword evidence="3" id="KW-1185">Reference proteome</keyword>
<dbReference type="WBParaSite" id="ALUE_0000414701-mRNA-1">
    <property type="protein sequence ID" value="ALUE_0000414701-mRNA-1"/>
    <property type="gene ID" value="ALUE_0000414701"/>
</dbReference>
<evidence type="ECO:0000259" key="2">
    <source>
        <dbReference type="PROSITE" id="PS51034"/>
    </source>
</evidence>
<reference evidence="4" key="1">
    <citation type="submission" date="2017-02" db="UniProtKB">
        <authorList>
            <consortium name="WormBaseParasite"/>
        </authorList>
    </citation>
    <scope>IDENTIFICATION</scope>
</reference>
<dbReference type="AlphaFoldDB" id="A0A0M3HQ46"/>
<dbReference type="GO" id="GO:0009653">
    <property type="term" value="P:anatomical structure morphogenesis"/>
    <property type="evidence" value="ECO:0007669"/>
    <property type="project" value="TreeGrafter"/>
</dbReference>
<evidence type="ECO:0000256" key="1">
    <source>
        <dbReference type="SAM" id="MobiDB-lite"/>
    </source>
</evidence>
<evidence type="ECO:0000313" key="4">
    <source>
        <dbReference type="WBParaSite" id="ALUE_0000414701-mRNA-1"/>
    </source>
</evidence>
<dbReference type="PROSITE" id="PS51034">
    <property type="entry name" value="ZP_2"/>
    <property type="match status" value="1"/>
</dbReference>
<protein>
    <submittedName>
        <fullName evidence="4">ZP domain-containing protein</fullName>
    </submittedName>
</protein>
<dbReference type="InterPro" id="IPR052774">
    <property type="entry name" value="Celegans_DevNeuronal_Protein"/>
</dbReference>
<feature type="compositionally biased region" description="Polar residues" evidence="1">
    <location>
        <begin position="32"/>
        <end position="49"/>
    </location>
</feature>
<evidence type="ECO:0000313" key="3">
    <source>
        <dbReference type="Proteomes" id="UP000036681"/>
    </source>
</evidence>
<organism evidence="3 4">
    <name type="scientific">Ascaris lumbricoides</name>
    <name type="common">Giant roundworm</name>
    <dbReference type="NCBI Taxonomy" id="6252"/>
    <lineage>
        <taxon>Eukaryota</taxon>
        <taxon>Metazoa</taxon>
        <taxon>Ecdysozoa</taxon>
        <taxon>Nematoda</taxon>
        <taxon>Chromadorea</taxon>
        <taxon>Rhabditida</taxon>
        <taxon>Spirurina</taxon>
        <taxon>Ascaridomorpha</taxon>
        <taxon>Ascaridoidea</taxon>
        <taxon>Ascarididae</taxon>
        <taxon>Ascaris</taxon>
    </lineage>
</organism>
<dbReference type="PANTHER" id="PTHR47327:SF6">
    <property type="entry name" value="PROTEIN LET-653"/>
    <property type="match status" value="1"/>
</dbReference>
<proteinExistence type="predicted"/>
<dbReference type="Proteomes" id="UP000036681">
    <property type="component" value="Unplaced"/>
</dbReference>
<accession>A0A0M3HQ46</accession>